<evidence type="ECO:0000313" key="2">
    <source>
        <dbReference type="EMBL" id="QDT03324.1"/>
    </source>
</evidence>
<feature type="region of interest" description="Disordered" evidence="1">
    <location>
        <begin position="57"/>
        <end position="77"/>
    </location>
</feature>
<organism evidence="2 3">
    <name type="scientific">Rubripirellula lacrimiformis</name>
    <dbReference type="NCBI Taxonomy" id="1930273"/>
    <lineage>
        <taxon>Bacteria</taxon>
        <taxon>Pseudomonadati</taxon>
        <taxon>Planctomycetota</taxon>
        <taxon>Planctomycetia</taxon>
        <taxon>Pirellulales</taxon>
        <taxon>Pirellulaceae</taxon>
        <taxon>Rubripirellula</taxon>
    </lineage>
</organism>
<reference evidence="2 3" key="1">
    <citation type="submission" date="2019-02" db="EMBL/GenBank/DDBJ databases">
        <title>Deep-cultivation of Planctomycetes and their phenomic and genomic characterization uncovers novel biology.</title>
        <authorList>
            <person name="Wiegand S."/>
            <person name="Jogler M."/>
            <person name="Boedeker C."/>
            <person name="Pinto D."/>
            <person name="Vollmers J."/>
            <person name="Rivas-Marin E."/>
            <person name="Kohn T."/>
            <person name="Peeters S.H."/>
            <person name="Heuer A."/>
            <person name="Rast P."/>
            <person name="Oberbeckmann S."/>
            <person name="Bunk B."/>
            <person name="Jeske O."/>
            <person name="Meyerdierks A."/>
            <person name="Storesund J.E."/>
            <person name="Kallscheuer N."/>
            <person name="Luecker S."/>
            <person name="Lage O.M."/>
            <person name="Pohl T."/>
            <person name="Merkel B.J."/>
            <person name="Hornburger P."/>
            <person name="Mueller R.-W."/>
            <person name="Bruemmer F."/>
            <person name="Labrenz M."/>
            <person name="Spormann A.M."/>
            <person name="Op den Camp H."/>
            <person name="Overmann J."/>
            <person name="Amann R."/>
            <person name="Jetten M.S.M."/>
            <person name="Mascher T."/>
            <person name="Medema M.H."/>
            <person name="Devos D.P."/>
            <person name="Kaster A.-K."/>
            <person name="Ovreas L."/>
            <person name="Rohde M."/>
            <person name="Galperin M.Y."/>
            <person name="Jogler C."/>
        </authorList>
    </citation>
    <scope>NUCLEOTIDE SEQUENCE [LARGE SCALE GENOMIC DNA]</scope>
    <source>
        <strain evidence="2 3">K22_7</strain>
    </source>
</reference>
<keyword evidence="3" id="KW-1185">Reference proteome</keyword>
<dbReference type="OrthoDB" id="277667at2"/>
<dbReference type="KEGG" id="rlc:K227x_17060"/>
<gene>
    <name evidence="2" type="ORF">K227x_17060</name>
</gene>
<dbReference type="AlphaFoldDB" id="A0A517N859"/>
<name>A0A517N859_9BACT</name>
<evidence type="ECO:0000313" key="3">
    <source>
        <dbReference type="Proteomes" id="UP000318538"/>
    </source>
</evidence>
<protein>
    <submittedName>
        <fullName evidence="2">Uncharacterized protein</fullName>
    </submittedName>
</protein>
<dbReference type="RefSeq" id="WP_145169032.1">
    <property type="nucleotide sequence ID" value="NZ_CP036525.1"/>
</dbReference>
<accession>A0A517N859</accession>
<proteinExistence type="predicted"/>
<dbReference type="EMBL" id="CP036525">
    <property type="protein sequence ID" value="QDT03324.1"/>
    <property type="molecule type" value="Genomic_DNA"/>
</dbReference>
<evidence type="ECO:0000256" key="1">
    <source>
        <dbReference type="SAM" id="MobiDB-lite"/>
    </source>
</evidence>
<dbReference type="Proteomes" id="UP000318538">
    <property type="component" value="Chromosome"/>
</dbReference>
<sequence>MHSSNDAAAQCQAAANDGDWDDTFALYRRLISSNEVYAISEIEEFGRPWIQCESQNADGSTVSHSLAIDDGGWGRVD</sequence>